<protein>
    <submittedName>
        <fullName evidence="8">ATP-binding cassette domain-containing protein</fullName>
    </submittedName>
</protein>
<evidence type="ECO:0000256" key="6">
    <source>
        <dbReference type="ARBA" id="ARBA00023136"/>
    </source>
</evidence>
<dbReference type="PANTHER" id="PTHR43394">
    <property type="entry name" value="ATP-DEPENDENT PERMEASE MDL1, MITOCHONDRIAL"/>
    <property type="match status" value="1"/>
</dbReference>
<dbReference type="InterPro" id="IPR017871">
    <property type="entry name" value="ABC_transporter-like_CS"/>
</dbReference>
<dbReference type="GO" id="GO:0016020">
    <property type="term" value="C:membrane"/>
    <property type="evidence" value="ECO:0007669"/>
    <property type="project" value="UniProtKB-SubCell"/>
</dbReference>
<dbReference type="GO" id="GO:0015421">
    <property type="term" value="F:ABC-type oligopeptide transporter activity"/>
    <property type="evidence" value="ECO:0007669"/>
    <property type="project" value="TreeGrafter"/>
</dbReference>
<evidence type="ECO:0000259" key="7">
    <source>
        <dbReference type="PROSITE" id="PS50893"/>
    </source>
</evidence>
<dbReference type="PROSITE" id="PS50893">
    <property type="entry name" value="ABC_TRANSPORTER_2"/>
    <property type="match status" value="1"/>
</dbReference>
<evidence type="ECO:0000256" key="1">
    <source>
        <dbReference type="ARBA" id="ARBA00004141"/>
    </source>
</evidence>
<dbReference type="PANTHER" id="PTHR43394:SF1">
    <property type="entry name" value="ATP-BINDING CASSETTE SUB-FAMILY B MEMBER 10, MITOCHONDRIAL"/>
    <property type="match status" value="1"/>
</dbReference>
<dbReference type="GO" id="GO:0005524">
    <property type="term" value="F:ATP binding"/>
    <property type="evidence" value="ECO:0007669"/>
    <property type="project" value="UniProtKB-KW"/>
</dbReference>
<dbReference type="EMBL" id="DRLI01000206">
    <property type="protein sequence ID" value="HHM02430.1"/>
    <property type="molecule type" value="Genomic_DNA"/>
</dbReference>
<evidence type="ECO:0000256" key="2">
    <source>
        <dbReference type="ARBA" id="ARBA00022692"/>
    </source>
</evidence>
<evidence type="ECO:0000313" key="8">
    <source>
        <dbReference type="EMBL" id="HHM02430.1"/>
    </source>
</evidence>
<keyword evidence="4 8" id="KW-0067">ATP-binding</keyword>
<dbReference type="AlphaFoldDB" id="A0A7V5RQU0"/>
<evidence type="ECO:0000256" key="4">
    <source>
        <dbReference type="ARBA" id="ARBA00022840"/>
    </source>
</evidence>
<dbReference type="InterPro" id="IPR039421">
    <property type="entry name" value="Type_1_exporter"/>
</dbReference>
<comment type="caution">
    <text evidence="8">The sequence shown here is derived from an EMBL/GenBank/DDBJ whole genome shotgun (WGS) entry which is preliminary data.</text>
</comment>
<keyword evidence="2" id="KW-0812">Transmembrane</keyword>
<dbReference type="Gene3D" id="3.40.50.300">
    <property type="entry name" value="P-loop containing nucleotide triphosphate hydrolases"/>
    <property type="match status" value="1"/>
</dbReference>
<dbReference type="Proteomes" id="UP000885771">
    <property type="component" value="Unassembled WGS sequence"/>
</dbReference>
<dbReference type="InterPro" id="IPR027417">
    <property type="entry name" value="P-loop_NTPase"/>
</dbReference>
<feature type="non-terminal residue" evidence="8">
    <location>
        <position position="1"/>
    </location>
</feature>
<dbReference type="InterPro" id="IPR003439">
    <property type="entry name" value="ABC_transporter-like_ATP-bd"/>
</dbReference>
<reference evidence="8" key="1">
    <citation type="journal article" date="2020" name="mSystems">
        <title>Genome- and Community-Level Interaction Insights into Carbon Utilization and Element Cycling Functions of Hydrothermarchaeota in Hydrothermal Sediment.</title>
        <authorList>
            <person name="Zhou Z."/>
            <person name="Liu Y."/>
            <person name="Xu W."/>
            <person name="Pan J."/>
            <person name="Luo Z.H."/>
            <person name="Li M."/>
        </authorList>
    </citation>
    <scope>NUCLEOTIDE SEQUENCE [LARGE SCALE GENOMIC DNA]</scope>
    <source>
        <strain evidence="8">HyVt-460</strain>
    </source>
</reference>
<dbReference type="InterPro" id="IPR003593">
    <property type="entry name" value="AAA+_ATPase"/>
</dbReference>
<dbReference type="SUPFAM" id="SSF52540">
    <property type="entry name" value="P-loop containing nucleoside triphosphate hydrolases"/>
    <property type="match status" value="1"/>
</dbReference>
<comment type="subcellular location">
    <subcellularLocation>
        <location evidence="1">Membrane</location>
        <topology evidence="1">Multi-pass membrane protein</topology>
    </subcellularLocation>
</comment>
<evidence type="ECO:0000256" key="3">
    <source>
        <dbReference type="ARBA" id="ARBA00022741"/>
    </source>
</evidence>
<dbReference type="SMART" id="SM00382">
    <property type="entry name" value="AAA"/>
    <property type="match status" value="1"/>
</dbReference>
<name>A0A7V5RQU0_CALAY</name>
<sequence length="246" mass="27522">DREIRFDINTFRHGDDDDGFMLRDIHFSLARGEQVALVGPSGSGKTTLAELLARFYRVRDGAITMDGININDIDNSDYRRLISVVNQDSFLLNDTIEKNITLSADEVDAARLSEAGRLAHIHAFIGQQKTGYDTIISEHGANLSGGQKQRISIARTIFADTPIVILDEATSALDSESEQYIQKAIDSLRANKTLLIIAHRLSTIIHSDKIVVMNEGRIVEMGSHKELLERNGYYKRLFEIQFNTGD</sequence>
<dbReference type="Pfam" id="PF00005">
    <property type="entry name" value="ABC_tran"/>
    <property type="match status" value="1"/>
</dbReference>
<organism evidence="8">
    <name type="scientific">Caldithrix abyssi</name>
    <dbReference type="NCBI Taxonomy" id="187145"/>
    <lineage>
        <taxon>Bacteria</taxon>
        <taxon>Pseudomonadati</taxon>
        <taxon>Calditrichota</taxon>
        <taxon>Calditrichia</taxon>
        <taxon>Calditrichales</taxon>
        <taxon>Calditrichaceae</taxon>
        <taxon>Caldithrix</taxon>
    </lineage>
</organism>
<keyword evidence="3" id="KW-0547">Nucleotide-binding</keyword>
<gene>
    <name evidence="8" type="ORF">ENJ15_05400</name>
</gene>
<accession>A0A7V5RQU0</accession>
<proteinExistence type="predicted"/>
<dbReference type="FunFam" id="3.40.50.300:FF:000218">
    <property type="entry name" value="Multidrug ABC transporter ATP-binding protein"/>
    <property type="match status" value="1"/>
</dbReference>
<dbReference type="GO" id="GO:0016887">
    <property type="term" value="F:ATP hydrolysis activity"/>
    <property type="evidence" value="ECO:0007669"/>
    <property type="project" value="InterPro"/>
</dbReference>
<feature type="domain" description="ABC transporter" evidence="7">
    <location>
        <begin position="4"/>
        <end position="240"/>
    </location>
</feature>
<dbReference type="PROSITE" id="PS00211">
    <property type="entry name" value="ABC_TRANSPORTER_1"/>
    <property type="match status" value="1"/>
</dbReference>
<keyword evidence="6" id="KW-0472">Membrane</keyword>
<keyword evidence="5" id="KW-1133">Transmembrane helix</keyword>
<evidence type="ECO:0000256" key="5">
    <source>
        <dbReference type="ARBA" id="ARBA00022989"/>
    </source>
</evidence>